<dbReference type="NCBIfam" id="TIGR02228">
    <property type="entry name" value="sigpep_I_arch"/>
    <property type="match status" value="1"/>
</dbReference>
<organism evidence="4 5">
    <name type="scientific">Microbacterium trichothecenolyticum</name>
    <name type="common">Aureobacterium trichothecenolyticum</name>
    <dbReference type="NCBI Taxonomy" id="69370"/>
    <lineage>
        <taxon>Bacteria</taxon>
        <taxon>Bacillati</taxon>
        <taxon>Actinomycetota</taxon>
        <taxon>Actinomycetes</taxon>
        <taxon>Micrococcales</taxon>
        <taxon>Microbacteriaceae</taxon>
        <taxon>Microbacterium</taxon>
    </lineage>
</organism>
<name>A0ABU0TXF8_MICTR</name>
<dbReference type="EC" id="3.4.21.89" evidence="1"/>
<keyword evidence="3" id="KW-0472">Membrane</keyword>
<gene>
    <name evidence="4" type="ORF">QE412_002918</name>
</gene>
<comment type="caution">
    <text evidence="4">The sequence shown here is derived from an EMBL/GenBank/DDBJ whole genome shotgun (WGS) entry which is preliminary data.</text>
</comment>
<dbReference type="Proteomes" id="UP001226691">
    <property type="component" value="Unassembled WGS sequence"/>
</dbReference>
<feature type="transmembrane region" description="Helical" evidence="3">
    <location>
        <begin position="7"/>
        <end position="31"/>
    </location>
</feature>
<evidence type="ECO:0000256" key="1">
    <source>
        <dbReference type="NCBIfam" id="TIGR02228"/>
    </source>
</evidence>
<proteinExistence type="predicted"/>
<evidence type="ECO:0000313" key="4">
    <source>
        <dbReference type="EMBL" id="MDQ1124345.1"/>
    </source>
</evidence>
<evidence type="ECO:0000256" key="3">
    <source>
        <dbReference type="SAM" id="Phobius"/>
    </source>
</evidence>
<reference evidence="4 5" key="1">
    <citation type="submission" date="2023-07" db="EMBL/GenBank/DDBJ databases">
        <title>Functional and genomic diversity of the sorghum phyllosphere microbiome.</title>
        <authorList>
            <person name="Shade A."/>
        </authorList>
    </citation>
    <scope>NUCLEOTIDE SEQUENCE [LARGE SCALE GENOMIC DNA]</scope>
    <source>
        <strain evidence="4 5">SORGH_AS_1207</strain>
    </source>
</reference>
<accession>A0ABU0TXF8</accession>
<protein>
    <recommendedName>
        <fullName evidence="1">Signal peptidase I</fullName>
        <ecNumber evidence="1">3.4.21.89</ecNumber>
    </recommendedName>
</protein>
<evidence type="ECO:0000256" key="2">
    <source>
        <dbReference type="SAM" id="MobiDB-lite"/>
    </source>
</evidence>
<dbReference type="EMBL" id="JAUTBF010000001">
    <property type="protein sequence ID" value="MDQ1124345.1"/>
    <property type="molecule type" value="Genomic_DNA"/>
</dbReference>
<keyword evidence="3" id="KW-1133">Transmembrane helix</keyword>
<dbReference type="CDD" id="cd06462">
    <property type="entry name" value="Peptidase_S24_S26"/>
    <property type="match status" value="1"/>
</dbReference>
<keyword evidence="3" id="KW-0812">Transmembrane</keyword>
<keyword evidence="5" id="KW-1185">Reference proteome</keyword>
<evidence type="ECO:0000313" key="5">
    <source>
        <dbReference type="Proteomes" id="UP001226691"/>
    </source>
</evidence>
<feature type="transmembrane region" description="Helical" evidence="3">
    <location>
        <begin position="141"/>
        <end position="159"/>
    </location>
</feature>
<dbReference type="PRINTS" id="PR00728">
    <property type="entry name" value="SIGNALPTASE"/>
</dbReference>
<dbReference type="InterPro" id="IPR001733">
    <property type="entry name" value="Peptidase_S26B"/>
</dbReference>
<feature type="region of interest" description="Disordered" evidence="2">
    <location>
        <begin position="164"/>
        <end position="185"/>
    </location>
</feature>
<sequence length="330" mass="34916">MRVGRTIVVAMVAAARAAITMVLALGFWAAAPVVLGWSPTTVMTASMTPAIDAGDVVVAKPADRTQMVPGRVLLARDPDWPDRLRLHRLVEVTDDGSFITKGDANPSADTSPLHPDAALGIGVLRVPWVGLPIVWLRTGEIAPLAATAVGFLLCLSIALRRGEDEEGDDNAPPPVTTTAGDTPAVPTTRRARRAAGIVAAVALTSGLAATPAWAALGEDTWAFARVDAGRVTAPWAIACANNGNSGAVISWTYDGWQPRSFDLLVDGEVVAQNLSPSTRSTRVPTDRYYALLSSYRVTVRVNVAERWSAESSESVAIGGRLFILGRPYCR</sequence>
<dbReference type="GO" id="GO:0009003">
    <property type="term" value="F:signal peptidase activity"/>
    <property type="evidence" value="ECO:0007669"/>
    <property type="project" value="UniProtKB-EC"/>
</dbReference>
<keyword evidence="4" id="KW-0378">Hydrolase</keyword>